<name>A0A6A6H2X6_VIRVR</name>
<dbReference type="AlphaFoldDB" id="A0A6A6H2X6"/>
<keyword evidence="2" id="KW-1185">Reference proteome</keyword>
<dbReference type="Gene3D" id="2.120.10.30">
    <property type="entry name" value="TolB, C-terminal domain"/>
    <property type="match status" value="1"/>
</dbReference>
<gene>
    <name evidence="1" type="ORF">EV356DRAFT_578628</name>
</gene>
<dbReference type="PANTHER" id="PTHR42060:SF1">
    <property type="entry name" value="NHL REPEAT-CONTAINING PROTEIN"/>
    <property type="match status" value="1"/>
</dbReference>
<evidence type="ECO:0000313" key="1">
    <source>
        <dbReference type="EMBL" id="KAF2232221.1"/>
    </source>
</evidence>
<dbReference type="SUPFAM" id="SSF63829">
    <property type="entry name" value="Calcium-dependent phosphotriesterase"/>
    <property type="match status" value="1"/>
</dbReference>
<organism evidence="1 2">
    <name type="scientific">Viridothelium virens</name>
    <name type="common">Speckled blister lichen</name>
    <name type="synonym">Trypethelium virens</name>
    <dbReference type="NCBI Taxonomy" id="1048519"/>
    <lineage>
        <taxon>Eukaryota</taxon>
        <taxon>Fungi</taxon>
        <taxon>Dikarya</taxon>
        <taxon>Ascomycota</taxon>
        <taxon>Pezizomycotina</taxon>
        <taxon>Dothideomycetes</taxon>
        <taxon>Dothideomycetes incertae sedis</taxon>
        <taxon>Trypetheliales</taxon>
        <taxon>Trypetheliaceae</taxon>
        <taxon>Viridothelium</taxon>
    </lineage>
</organism>
<reference evidence="1" key="1">
    <citation type="journal article" date="2020" name="Stud. Mycol.">
        <title>101 Dothideomycetes genomes: a test case for predicting lifestyles and emergence of pathogens.</title>
        <authorList>
            <person name="Haridas S."/>
            <person name="Albert R."/>
            <person name="Binder M."/>
            <person name="Bloem J."/>
            <person name="Labutti K."/>
            <person name="Salamov A."/>
            <person name="Andreopoulos B."/>
            <person name="Baker S."/>
            <person name="Barry K."/>
            <person name="Bills G."/>
            <person name="Bluhm B."/>
            <person name="Cannon C."/>
            <person name="Castanera R."/>
            <person name="Culley D."/>
            <person name="Daum C."/>
            <person name="Ezra D."/>
            <person name="Gonzalez J."/>
            <person name="Henrissat B."/>
            <person name="Kuo A."/>
            <person name="Liang C."/>
            <person name="Lipzen A."/>
            <person name="Lutzoni F."/>
            <person name="Magnuson J."/>
            <person name="Mondo S."/>
            <person name="Nolan M."/>
            <person name="Ohm R."/>
            <person name="Pangilinan J."/>
            <person name="Park H.-J."/>
            <person name="Ramirez L."/>
            <person name="Alfaro M."/>
            <person name="Sun H."/>
            <person name="Tritt A."/>
            <person name="Yoshinaga Y."/>
            <person name="Zwiers L.-H."/>
            <person name="Turgeon B."/>
            <person name="Goodwin S."/>
            <person name="Spatafora J."/>
            <person name="Crous P."/>
            <person name="Grigoriev I."/>
        </authorList>
    </citation>
    <scope>NUCLEOTIDE SEQUENCE</scope>
    <source>
        <strain evidence="1">Tuck. ex Michener</strain>
    </source>
</reference>
<dbReference type="InterPro" id="IPR011042">
    <property type="entry name" value="6-blade_b-propeller_TolB-like"/>
</dbReference>
<dbReference type="InterPro" id="IPR052998">
    <property type="entry name" value="Hetero-Diels-Alderase-like"/>
</dbReference>
<dbReference type="Proteomes" id="UP000800092">
    <property type="component" value="Unassembled WGS sequence"/>
</dbReference>
<sequence length="349" mass="37629">MSHLVIRRYLGLFLFTVAFPKESRPSPLANRIGQRYAQDQTPAIPLFYFSDGKQAENMIVRSSGEILVTIDTAPELYQIDPFANQTGGIVHSFPNYTSLFGIVELINDVFYIIASNFTGPPNYYGFEGTASILELDLREAPDPLVFQTGLKVTKIVDVPEAQLLDGLAIISQSKGLLMSGDAQTGTLYLINVLNHTTTAVLQDELLSGINQEATAGLAHIGVNGLKYHNGILYWSNTARGIYGQVPINSDTGHATAKPSVLANYATDIDDLSFDASGDQFISEDERGILLRPAGTSAAKNRTRLLTSLPGADANAFGRTLRDKCVLYAVFAGEPSGVASIDLGKQGFCG</sequence>
<evidence type="ECO:0000313" key="2">
    <source>
        <dbReference type="Proteomes" id="UP000800092"/>
    </source>
</evidence>
<proteinExistence type="predicted"/>
<dbReference type="PANTHER" id="PTHR42060">
    <property type="entry name" value="NHL REPEAT-CONTAINING PROTEIN-RELATED"/>
    <property type="match status" value="1"/>
</dbReference>
<dbReference type="EMBL" id="ML991818">
    <property type="protein sequence ID" value="KAF2232221.1"/>
    <property type="molecule type" value="Genomic_DNA"/>
</dbReference>
<evidence type="ECO:0008006" key="3">
    <source>
        <dbReference type="Google" id="ProtNLM"/>
    </source>
</evidence>
<dbReference type="OrthoDB" id="9977941at2759"/>
<accession>A0A6A6H2X6</accession>
<protein>
    <recommendedName>
        <fullName evidence="3">Calcium-dependent phosphotriesterase</fullName>
    </recommendedName>
</protein>